<dbReference type="InterPro" id="IPR022310">
    <property type="entry name" value="NAD/GMP_synthase"/>
</dbReference>
<evidence type="ECO:0000256" key="7">
    <source>
        <dbReference type="ARBA" id="ARBA00022763"/>
    </source>
</evidence>
<evidence type="ECO:0000313" key="20">
    <source>
        <dbReference type="Proteomes" id="UP000030106"/>
    </source>
</evidence>
<feature type="transmembrane region" description="Helical" evidence="17">
    <location>
        <begin position="380"/>
        <end position="396"/>
    </location>
</feature>
<dbReference type="CDD" id="cd10434">
    <property type="entry name" value="GIY-YIG_UvrC_Cho"/>
    <property type="match status" value="1"/>
</dbReference>
<evidence type="ECO:0000256" key="9">
    <source>
        <dbReference type="ARBA" id="ARBA00022840"/>
    </source>
</evidence>
<evidence type="ECO:0000256" key="13">
    <source>
        <dbReference type="ARBA" id="ARBA00023236"/>
    </source>
</evidence>
<dbReference type="Proteomes" id="UP000030106">
    <property type="component" value="Unassembled WGS sequence"/>
</dbReference>
<dbReference type="FunFam" id="3.40.50.620:FF:000015">
    <property type="entry name" value="NH(3)-dependent NAD(+) synthetase"/>
    <property type="match status" value="1"/>
</dbReference>
<keyword evidence="5" id="KW-0479">Metal-binding</keyword>
<dbReference type="GO" id="GO:0046872">
    <property type="term" value="F:metal ion binding"/>
    <property type="evidence" value="ECO:0007669"/>
    <property type="project" value="UniProtKB-KW"/>
</dbReference>
<dbReference type="GO" id="GO:0009435">
    <property type="term" value="P:NAD+ biosynthetic process"/>
    <property type="evidence" value="ECO:0007669"/>
    <property type="project" value="UniProtKB-UniPathway"/>
</dbReference>
<dbReference type="Pfam" id="PF02540">
    <property type="entry name" value="NAD_synthase"/>
    <property type="match status" value="1"/>
</dbReference>
<keyword evidence="13" id="KW-0742">SOS response</keyword>
<feature type="transmembrane region" description="Helical" evidence="17">
    <location>
        <begin position="468"/>
        <end position="486"/>
    </location>
</feature>
<gene>
    <name evidence="19" type="ORF">BBAD15_g1144</name>
</gene>
<feature type="transmembrane region" description="Helical" evidence="17">
    <location>
        <begin position="346"/>
        <end position="368"/>
    </location>
</feature>
<accession>A0A0A2W3U6</accession>
<dbReference type="CDD" id="cd00553">
    <property type="entry name" value="NAD_synthase"/>
    <property type="match status" value="1"/>
</dbReference>
<evidence type="ECO:0000256" key="3">
    <source>
        <dbReference type="ARBA" id="ARBA00011738"/>
    </source>
</evidence>
<dbReference type="InterPro" id="IPR000305">
    <property type="entry name" value="GIY-YIG_endonuc"/>
</dbReference>
<evidence type="ECO:0000256" key="5">
    <source>
        <dbReference type="ARBA" id="ARBA00022723"/>
    </source>
</evidence>
<dbReference type="NCBIfam" id="NF008676">
    <property type="entry name" value="PRK11689.1"/>
    <property type="match status" value="1"/>
</dbReference>
<evidence type="ECO:0000256" key="12">
    <source>
        <dbReference type="ARBA" id="ARBA00023204"/>
    </source>
</evidence>
<dbReference type="InterPro" id="IPR047296">
    <property type="entry name" value="GIY-YIG_UvrC_Cho"/>
</dbReference>
<evidence type="ECO:0000259" key="18">
    <source>
        <dbReference type="PROSITE" id="PS50164"/>
    </source>
</evidence>
<dbReference type="AlphaFoldDB" id="A0A0A2W3U6"/>
<evidence type="ECO:0000256" key="16">
    <source>
        <dbReference type="ARBA" id="ARBA00042732"/>
    </source>
</evidence>
<dbReference type="FunFam" id="3.40.1440.10:FF:000004">
    <property type="entry name" value="UV-repair endonuclease Cho"/>
    <property type="match status" value="1"/>
</dbReference>
<evidence type="ECO:0000256" key="14">
    <source>
        <dbReference type="ARBA" id="ARBA00040756"/>
    </source>
</evidence>
<dbReference type="InterPro" id="IPR037185">
    <property type="entry name" value="EmrE-like"/>
</dbReference>
<dbReference type="GO" id="GO:0005737">
    <property type="term" value="C:cytoplasm"/>
    <property type="evidence" value="ECO:0007669"/>
    <property type="project" value="InterPro"/>
</dbReference>
<keyword evidence="17" id="KW-0812">Transmembrane</keyword>
<dbReference type="HOGENOM" id="CLU_337372_0_0_1"/>
<evidence type="ECO:0000313" key="19">
    <source>
        <dbReference type="EMBL" id="KGQ13105.1"/>
    </source>
</evidence>
<keyword evidence="10" id="KW-0460">Magnesium</keyword>
<evidence type="ECO:0000256" key="2">
    <source>
        <dbReference type="ARBA" id="ARBA00005859"/>
    </source>
</evidence>
<dbReference type="SUPFAM" id="SSF52402">
    <property type="entry name" value="Adenine nucleotide alpha hydrolases-like"/>
    <property type="match status" value="1"/>
</dbReference>
<protein>
    <recommendedName>
        <fullName evidence="14">Excinuclease cho</fullName>
    </recommendedName>
    <alternativeName>
        <fullName evidence="16">Endonuclease cho</fullName>
    </alternativeName>
    <alternativeName>
        <fullName evidence="15">UvrC homolog protein</fullName>
    </alternativeName>
</protein>
<feature type="domain" description="GIY-YIG" evidence="18">
    <location>
        <begin position="590"/>
        <end position="665"/>
    </location>
</feature>
<dbReference type="GO" id="GO:0004359">
    <property type="term" value="F:glutaminase activity"/>
    <property type="evidence" value="ECO:0007669"/>
    <property type="project" value="InterPro"/>
</dbReference>
<keyword evidence="17" id="KW-0472">Membrane</keyword>
<evidence type="ECO:0000256" key="1">
    <source>
        <dbReference type="ARBA" id="ARBA00004790"/>
    </source>
</evidence>
<dbReference type="GO" id="GO:0003952">
    <property type="term" value="F:NAD+ synthase (glutamine-hydrolyzing) activity"/>
    <property type="evidence" value="ECO:0007669"/>
    <property type="project" value="InterPro"/>
</dbReference>
<dbReference type="NCBIfam" id="NF007833">
    <property type="entry name" value="PRK10545.1"/>
    <property type="match status" value="1"/>
</dbReference>
<dbReference type="UniPathway" id="UPA00253"/>
<evidence type="ECO:0000256" key="11">
    <source>
        <dbReference type="ARBA" id="ARBA00023027"/>
    </source>
</evidence>
<dbReference type="PANTHER" id="PTHR30562">
    <property type="entry name" value="UVRC/OXIDOREDUCTASE"/>
    <property type="match status" value="1"/>
</dbReference>
<evidence type="ECO:0000256" key="8">
    <source>
        <dbReference type="ARBA" id="ARBA00022801"/>
    </source>
</evidence>
<dbReference type="Gene3D" id="3.40.1440.10">
    <property type="entry name" value="GIY-YIG endonuclease"/>
    <property type="match status" value="1"/>
</dbReference>
<dbReference type="GO" id="GO:0016020">
    <property type="term" value="C:membrane"/>
    <property type="evidence" value="ECO:0007669"/>
    <property type="project" value="InterPro"/>
</dbReference>
<dbReference type="Pfam" id="PF00892">
    <property type="entry name" value="EamA"/>
    <property type="match status" value="1"/>
</dbReference>
<keyword evidence="17" id="KW-1133">Transmembrane helix</keyword>
<reference evidence="19 20" key="1">
    <citation type="submission" date="2012-10" db="EMBL/GenBank/DDBJ databases">
        <title>Genome sequencing and analysis of entomopathogenic fungi Beauveria bassiana D1-5.</title>
        <authorList>
            <person name="Li Q."/>
            <person name="Wang L."/>
            <person name="Zhang Z."/>
            <person name="Wang Q."/>
            <person name="Ren J."/>
            <person name="Wang M."/>
            <person name="Xu W."/>
            <person name="Wang J."/>
            <person name="Lu Y."/>
            <person name="Du Q."/>
            <person name="Sun Z."/>
        </authorList>
    </citation>
    <scope>NUCLEOTIDE SEQUENCE [LARGE SCALE GENOMIC DNA]</scope>
    <source>
        <strain evidence="19 20">D1-5</strain>
    </source>
</reference>
<dbReference type="SUPFAM" id="SSF103481">
    <property type="entry name" value="Multidrug resistance efflux transporter EmrE"/>
    <property type="match status" value="2"/>
</dbReference>
<keyword evidence="7" id="KW-0227">DNA damage</keyword>
<dbReference type="InterPro" id="IPR000620">
    <property type="entry name" value="EamA_dom"/>
</dbReference>
<feature type="transmembrane region" description="Helical" evidence="17">
    <location>
        <begin position="289"/>
        <end position="307"/>
    </location>
</feature>
<keyword evidence="4" id="KW-0436">Ligase</keyword>
<comment type="similarity">
    <text evidence="2">Belongs to the NAD synthetase family.</text>
</comment>
<evidence type="ECO:0000256" key="4">
    <source>
        <dbReference type="ARBA" id="ARBA00022598"/>
    </source>
</evidence>
<comment type="caution">
    <text evidence="19">The sequence shown here is derived from an EMBL/GenBank/DDBJ whole genome shotgun (WGS) entry which is preliminary data.</text>
</comment>
<feature type="transmembrane region" description="Helical" evidence="17">
    <location>
        <begin position="527"/>
        <end position="549"/>
    </location>
</feature>
<comment type="subunit">
    <text evidence="3">Homodimer.</text>
</comment>
<dbReference type="NCBIfam" id="TIGR00552">
    <property type="entry name" value="nadE"/>
    <property type="match status" value="1"/>
</dbReference>
<keyword evidence="9" id="KW-0067">ATP-binding</keyword>
<dbReference type="GO" id="GO:0006289">
    <property type="term" value="P:nucleotide-excision repair"/>
    <property type="evidence" value="ECO:0007669"/>
    <property type="project" value="InterPro"/>
</dbReference>
<keyword evidence="6" id="KW-0547">Nucleotide-binding</keyword>
<name>A0A0A2W3U6_BEABA</name>
<evidence type="ECO:0000256" key="17">
    <source>
        <dbReference type="SAM" id="Phobius"/>
    </source>
</evidence>
<evidence type="ECO:0000256" key="10">
    <source>
        <dbReference type="ARBA" id="ARBA00022842"/>
    </source>
</evidence>
<organism evidence="19 20">
    <name type="scientific">Beauveria bassiana D1-5</name>
    <dbReference type="NCBI Taxonomy" id="1245745"/>
    <lineage>
        <taxon>Eukaryota</taxon>
        <taxon>Fungi</taxon>
        <taxon>Dikarya</taxon>
        <taxon>Ascomycota</taxon>
        <taxon>Pezizomycotina</taxon>
        <taxon>Sordariomycetes</taxon>
        <taxon>Hypocreomycetidae</taxon>
        <taxon>Hypocreales</taxon>
        <taxon>Cordycipitaceae</taxon>
        <taxon>Beauveria</taxon>
    </lineage>
</organism>
<dbReference type="PROSITE" id="PS50164">
    <property type="entry name" value="GIY_YIG"/>
    <property type="match status" value="1"/>
</dbReference>
<keyword evidence="12" id="KW-0234">DNA repair</keyword>
<dbReference type="GO" id="GO:0009380">
    <property type="term" value="C:excinuclease repair complex"/>
    <property type="evidence" value="ECO:0007669"/>
    <property type="project" value="TreeGrafter"/>
</dbReference>
<sequence length="844" mass="94301">MALQQEIIQALGVKPQIDATEEIRVSVDFLKTYLKTYPFIKSLVLGISGGQDSTLTGKLCQLAISELRKESGDESYQFIAVRLPFGVQADEQDCQDAIEFIQPDRVLTVNIKGAVLASEQALREAGIELSDFVRGNEKARERMKAQYSIAGMTKGVVVGTDHGAEAVTGFFTKYGDGGTDINPIFRLNKRQGKLLLKTLGCPEHLYLKAPTADLEDDRPSLPDEAALGVTYVQIDDYLEGKTVPAETAKIIEGWYLKTEHKRLLREQFFRAAQCRPFYRIDMDTSSQRATLIGLIAILLWSTSVGLLRSISEHFGAVGGAALLYTVSALCLCIVRGLPKIRELPPRYLWVGGLLFVGYEISLALSIGFAHTRAQSLELGMINYLWPCLTVFFALFINGQRSNLWLWPGLALSLAGIVQVMKGDGDWSPLMMWHNILDNPLAYGLAFAAAVIWALYCNLTRRWSEGKSGVSLFFCATALVLWIKFAFVEHPAIHFTLSGTAQLLFMGISTAVAYSAWNVGIQRGNMTLLATASYFTPVLSALLATLWLGLHPGNQEFDVVRRANTSRLEFEAAAVYEYPEHLRPWLDCLPKGPGIYVFHGDSDVMPLYIGKSVNIRTRVMSHFRTPDEAALLRQSRRITFIRTAGELGALLLEAQMIKEQQPLFNKRLRRNRQLCSLSLQGETPQVVYAKDVDFSRQPGLYGLYANRRAALQTLQGLADEHRLCYGLLGLESLSKGRACFRSALKRCAGACCGKETQAEHHARLVQALEQVRLICWPWKNSVAIVERSPEMTEYHLIDHWFYLGSVQRLADATNRRQPPEGFDNDGYKILCKLMLSGEYEVIELK</sequence>
<evidence type="ECO:0000256" key="15">
    <source>
        <dbReference type="ARBA" id="ARBA00042138"/>
    </source>
</evidence>
<feature type="transmembrane region" description="Helical" evidence="17">
    <location>
        <begin position="492"/>
        <end position="515"/>
    </location>
</feature>
<dbReference type="InterPro" id="IPR035901">
    <property type="entry name" value="GIY-YIG_endonuc_sf"/>
</dbReference>
<comment type="pathway">
    <text evidence="1">Cofactor biosynthesis; NAD(+) biosynthesis.</text>
</comment>
<feature type="transmembrane region" description="Helical" evidence="17">
    <location>
        <begin position="403"/>
        <end position="420"/>
    </location>
</feature>
<dbReference type="Gene3D" id="3.40.50.620">
    <property type="entry name" value="HUPs"/>
    <property type="match status" value="1"/>
</dbReference>
<dbReference type="EMBL" id="ANFO01000058">
    <property type="protein sequence ID" value="KGQ13105.1"/>
    <property type="molecule type" value="Genomic_DNA"/>
</dbReference>
<evidence type="ECO:0000256" key="6">
    <source>
        <dbReference type="ARBA" id="ARBA00022741"/>
    </source>
</evidence>
<dbReference type="GO" id="GO:0008795">
    <property type="term" value="F:NAD+ synthase activity"/>
    <property type="evidence" value="ECO:0007669"/>
    <property type="project" value="InterPro"/>
</dbReference>
<dbReference type="NCBIfam" id="NF001979">
    <property type="entry name" value="PRK00768.1"/>
    <property type="match status" value="1"/>
</dbReference>
<dbReference type="InterPro" id="IPR050066">
    <property type="entry name" value="UvrABC_protein_C"/>
</dbReference>
<dbReference type="GO" id="GO:0005524">
    <property type="term" value="F:ATP binding"/>
    <property type="evidence" value="ECO:0007669"/>
    <property type="project" value="UniProtKB-KW"/>
</dbReference>
<dbReference type="HAMAP" id="MF_00193">
    <property type="entry name" value="NadE_ammonia_dep"/>
    <property type="match status" value="1"/>
</dbReference>
<dbReference type="InterPro" id="IPR022926">
    <property type="entry name" value="NH(3)-dep_NAD(+)_synth"/>
</dbReference>
<dbReference type="SMART" id="SM00465">
    <property type="entry name" value="GIYc"/>
    <property type="match status" value="1"/>
</dbReference>
<dbReference type="InterPro" id="IPR014729">
    <property type="entry name" value="Rossmann-like_a/b/a_fold"/>
</dbReference>
<dbReference type="SUPFAM" id="SSF82771">
    <property type="entry name" value="GIY-YIG endonuclease"/>
    <property type="match status" value="1"/>
</dbReference>
<proteinExistence type="inferred from homology"/>
<feature type="transmembrane region" description="Helical" evidence="17">
    <location>
        <begin position="313"/>
        <end position="334"/>
    </location>
</feature>
<dbReference type="STRING" id="1245745.A0A0A2W3U6"/>
<dbReference type="InterPro" id="IPR003694">
    <property type="entry name" value="NAD_synthase"/>
</dbReference>
<keyword evidence="11" id="KW-0520">NAD</keyword>
<keyword evidence="8" id="KW-0378">Hydrolase</keyword>
<dbReference type="PANTHER" id="PTHR30562:SF10">
    <property type="entry name" value="EXCINUCLEASE CHO"/>
    <property type="match status" value="1"/>
</dbReference>
<feature type="transmembrane region" description="Helical" evidence="17">
    <location>
        <begin position="440"/>
        <end position="456"/>
    </location>
</feature>